<keyword evidence="5" id="KW-0812">Transmembrane</keyword>
<dbReference type="Gene3D" id="2.60.130.10">
    <property type="entry name" value="Aromatic compound dioxygenase"/>
    <property type="match status" value="1"/>
</dbReference>
<dbReference type="InterPro" id="IPR050770">
    <property type="entry name" value="Intradiol_RC_Dioxygenase"/>
</dbReference>
<dbReference type="CDD" id="cd00421">
    <property type="entry name" value="intradiol_dioxygenase"/>
    <property type="match status" value="1"/>
</dbReference>
<keyword evidence="2 7" id="KW-0223">Dioxygenase</keyword>
<evidence type="ECO:0000256" key="1">
    <source>
        <dbReference type="ARBA" id="ARBA00007825"/>
    </source>
</evidence>
<evidence type="ECO:0000256" key="3">
    <source>
        <dbReference type="ARBA" id="ARBA00023002"/>
    </source>
</evidence>
<dbReference type="SUPFAM" id="SSF49482">
    <property type="entry name" value="Aromatic compound dioxygenase"/>
    <property type="match status" value="1"/>
</dbReference>
<keyword evidence="5" id="KW-0472">Membrane</keyword>
<keyword evidence="3" id="KW-0560">Oxidoreductase</keyword>
<dbReference type="OrthoDB" id="9800887at2"/>
<dbReference type="AlphaFoldDB" id="A0A5B2WTA9"/>
<keyword evidence="5" id="KW-1133">Transmembrane helix</keyword>
<feature type="domain" description="Intradiol ring-cleavage dioxygenases" evidence="6">
    <location>
        <begin position="63"/>
        <end position="207"/>
    </location>
</feature>
<protein>
    <submittedName>
        <fullName evidence="7">Dioxygenase</fullName>
    </submittedName>
</protein>
<dbReference type="GO" id="GO:0016702">
    <property type="term" value="F:oxidoreductase activity, acting on single donors with incorporation of molecular oxygen, incorporation of two atoms of oxygen"/>
    <property type="evidence" value="ECO:0007669"/>
    <property type="project" value="InterPro"/>
</dbReference>
<evidence type="ECO:0000313" key="7">
    <source>
        <dbReference type="EMBL" id="KAA2254835.1"/>
    </source>
</evidence>
<reference evidence="7 8" key="1">
    <citation type="submission" date="2019-09" db="EMBL/GenBank/DDBJ databases">
        <title>Goodfellowia gen. nov., a new genus of the Pseudonocardineae related to Actinoalloteichus, containing Goodfellowia coeruleoviolacea gen. nov., comb. nov. gen. nov., comb. nov.</title>
        <authorList>
            <person name="Labeda D."/>
        </authorList>
    </citation>
    <scope>NUCLEOTIDE SEQUENCE [LARGE SCALE GENOMIC DNA]</scope>
    <source>
        <strain evidence="7 8">AN110305</strain>
    </source>
</reference>
<dbReference type="InterPro" id="IPR000627">
    <property type="entry name" value="Intradiol_dOase_C"/>
</dbReference>
<dbReference type="Proteomes" id="UP000323454">
    <property type="component" value="Unassembled WGS sequence"/>
</dbReference>
<evidence type="ECO:0000256" key="5">
    <source>
        <dbReference type="SAM" id="Phobius"/>
    </source>
</evidence>
<reference evidence="7 8" key="2">
    <citation type="submission" date="2019-09" db="EMBL/GenBank/DDBJ databases">
        <authorList>
            <person name="Jin C."/>
        </authorList>
    </citation>
    <scope>NUCLEOTIDE SEQUENCE [LARGE SCALE GENOMIC DNA]</scope>
    <source>
        <strain evidence="7 8">AN110305</strain>
    </source>
</reference>
<dbReference type="Pfam" id="PF00775">
    <property type="entry name" value="Dioxygenase_C"/>
    <property type="match status" value="1"/>
</dbReference>
<keyword evidence="8" id="KW-1185">Reference proteome</keyword>
<name>A0A5B2WTA9_9PSEU</name>
<organism evidence="7 8">
    <name type="scientific">Solihabitans fulvus</name>
    <dbReference type="NCBI Taxonomy" id="1892852"/>
    <lineage>
        <taxon>Bacteria</taxon>
        <taxon>Bacillati</taxon>
        <taxon>Actinomycetota</taxon>
        <taxon>Actinomycetes</taxon>
        <taxon>Pseudonocardiales</taxon>
        <taxon>Pseudonocardiaceae</taxon>
        <taxon>Solihabitans</taxon>
    </lineage>
</organism>
<feature type="region of interest" description="Disordered" evidence="4">
    <location>
        <begin position="47"/>
        <end position="71"/>
    </location>
</feature>
<dbReference type="EMBL" id="VUOB01000059">
    <property type="protein sequence ID" value="KAA2254835.1"/>
    <property type="molecule type" value="Genomic_DNA"/>
</dbReference>
<accession>A0A5B2WTA9</accession>
<evidence type="ECO:0000256" key="2">
    <source>
        <dbReference type="ARBA" id="ARBA00022964"/>
    </source>
</evidence>
<dbReference type="GO" id="GO:0008199">
    <property type="term" value="F:ferric iron binding"/>
    <property type="evidence" value="ECO:0007669"/>
    <property type="project" value="InterPro"/>
</dbReference>
<dbReference type="InterPro" id="IPR015889">
    <property type="entry name" value="Intradiol_dOase_core"/>
</dbReference>
<sequence length="215" mass="23401">MTDEEHRLSRASFLKAGLAAAAVVPVLIGAAGSMSDRKAQAATKPLDLTPACHDGDEPTPPEIEGPYFTPGSPERASLLEPGVTGTQLVISGYVFDVYCAPSEGALLDFWQADRYGNYDNVGYTLRGHQYTDAQGKFTLTTIVPGLYPGRTRHIHVKAQLPNASVLTTQLYFPGEPRNNTDPYFDQRLVMPVQRVPNGRTAAFDFVLSSWDAAKK</sequence>
<feature type="transmembrane region" description="Helical" evidence="5">
    <location>
        <begin position="12"/>
        <end position="34"/>
    </location>
</feature>
<gene>
    <name evidence="7" type="ORF">F0L68_29050</name>
</gene>
<evidence type="ECO:0000259" key="6">
    <source>
        <dbReference type="Pfam" id="PF00775"/>
    </source>
</evidence>
<dbReference type="RefSeq" id="WP_149853023.1">
    <property type="nucleotide sequence ID" value="NZ_VUOB01000059.1"/>
</dbReference>
<evidence type="ECO:0000256" key="4">
    <source>
        <dbReference type="SAM" id="MobiDB-lite"/>
    </source>
</evidence>
<evidence type="ECO:0000313" key="8">
    <source>
        <dbReference type="Proteomes" id="UP000323454"/>
    </source>
</evidence>
<dbReference type="PROSITE" id="PS51318">
    <property type="entry name" value="TAT"/>
    <property type="match status" value="1"/>
</dbReference>
<proteinExistence type="inferred from homology"/>
<dbReference type="PANTHER" id="PTHR33711:SF11">
    <property type="entry name" value="DIOXYGENASE"/>
    <property type="match status" value="1"/>
</dbReference>
<dbReference type="InterPro" id="IPR006311">
    <property type="entry name" value="TAT_signal"/>
</dbReference>
<comment type="caution">
    <text evidence="7">The sequence shown here is derived from an EMBL/GenBank/DDBJ whole genome shotgun (WGS) entry which is preliminary data.</text>
</comment>
<comment type="similarity">
    <text evidence="1">Belongs to the intradiol ring-cleavage dioxygenase family.</text>
</comment>
<dbReference type="PANTHER" id="PTHR33711">
    <property type="entry name" value="DIOXYGENASE, PUTATIVE (AFU_ORTHOLOGUE AFUA_2G02910)-RELATED"/>
    <property type="match status" value="1"/>
</dbReference>